<dbReference type="KEGG" id="pti:PHATRDRAFT_35498"/>
<evidence type="ECO:0008006" key="5">
    <source>
        <dbReference type="Google" id="ProtNLM"/>
    </source>
</evidence>
<reference evidence="3 4" key="1">
    <citation type="journal article" date="2008" name="Nature">
        <title>The Phaeodactylum genome reveals the evolutionary history of diatom genomes.</title>
        <authorList>
            <person name="Bowler C."/>
            <person name="Allen A.E."/>
            <person name="Badger J.H."/>
            <person name="Grimwood J."/>
            <person name="Jabbari K."/>
            <person name="Kuo A."/>
            <person name="Maheswari U."/>
            <person name="Martens C."/>
            <person name="Maumus F."/>
            <person name="Otillar R.P."/>
            <person name="Rayko E."/>
            <person name="Salamov A."/>
            <person name="Vandepoele K."/>
            <person name="Beszteri B."/>
            <person name="Gruber A."/>
            <person name="Heijde M."/>
            <person name="Katinka M."/>
            <person name="Mock T."/>
            <person name="Valentin K."/>
            <person name="Verret F."/>
            <person name="Berges J.A."/>
            <person name="Brownlee C."/>
            <person name="Cadoret J.P."/>
            <person name="Chiovitti A."/>
            <person name="Choi C.J."/>
            <person name="Coesel S."/>
            <person name="De Martino A."/>
            <person name="Detter J.C."/>
            <person name="Durkin C."/>
            <person name="Falciatore A."/>
            <person name="Fournet J."/>
            <person name="Haruta M."/>
            <person name="Huysman M.J."/>
            <person name="Jenkins B.D."/>
            <person name="Jiroutova K."/>
            <person name="Jorgensen R.E."/>
            <person name="Joubert Y."/>
            <person name="Kaplan A."/>
            <person name="Kroger N."/>
            <person name="Kroth P.G."/>
            <person name="La Roche J."/>
            <person name="Lindquist E."/>
            <person name="Lommer M."/>
            <person name="Martin-Jezequel V."/>
            <person name="Lopez P.J."/>
            <person name="Lucas S."/>
            <person name="Mangogna M."/>
            <person name="McGinnis K."/>
            <person name="Medlin L.K."/>
            <person name="Montsant A."/>
            <person name="Oudot-Le Secq M.P."/>
            <person name="Napoli C."/>
            <person name="Obornik M."/>
            <person name="Parker M.S."/>
            <person name="Petit J.L."/>
            <person name="Porcel B.M."/>
            <person name="Poulsen N."/>
            <person name="Robison M."/>
            <person name="Rychlewski L."/>
            <person name="Rynearson T.A."/>
            <person name="Schmutz J."/>
            <person name="Shapiro H."/>
            <person name="Siaut M."/>
            <person name="Stanley M."/>
            <person name="Sussman M.R."/>
            <person name="Taylor A.R."/>
            <person name="Vardi A."/>
            <person name="von Dassow P."/>
            <person name="Vyverman W."/>
            <person name="Willis A."/>
            <person name="Wyrwicz L.S."/>
            <person name="Rokhsar D.S."/>
            <person name="Weissenbach J."/>
            <person name="Armbrust E.V."/>
            <person name="Green B.R."/>
            <person name="Van de Peer Y."/>
            <person name="Grigoriev I.V."/>
        </authorList>
    </citation>
    <scope>NUCLEOTIDE SEQUENCE [LARGE SCALE GENOMIC DNA]</scope>
    <source>
        <strain evidence="3 4">CCAP 1055/1</strain>
    </source>
</reference>
<name>B7FZK7_PHATC</name>
<dbReference type="RefSeq" id="XP_002180164.1">
    <property type="nucleotide sequence ID" value="XM_002180128.1"/>
</dbReference>
<organism evidence="3 4">
    <name type="scientific">Phaeodactylum tricornutum (strain CCAP 1055/1)</name>
    <dbReference type="NCBI Taxonomy" id="556484"/>
    <lineage>
        <taxon>Eukaryota</taxon>
        <taxon>Sar</taxon>
        <taxon>Stramenopiles</taxon>
        <taxon>Ochrophyta</taxon>
        <taxon>Bacillariophyta</taxon>
        <taxon>Bacillariophyceae</taxon>
        <taxon>Bacillariophycidae</taxon>
        <taxon>Naviculales</taxon>
        <taxon>Phaeodactylaceae</taxon>
        <taxon>Phaeodactylum</taxon>
    </lineage>
</organism>
<feature type="region of interest" description="Disordered" evidence="1">
    <location>
        <begin position="71"/>
        <end position="110"/>
    </location>
</feature>
<reference evidence="4" key="2">
    <citation type="submission" date="2008-08" db="EMBL/GenBank/DDBJ databases">
        <authorList>
            <consortium name="Diatom Consortium"/>
            <person name="Grigoriev I."/>
            <person name="Grimwood J."/>
            <person name="Kuo A."/>
            <person name="Otillar R.P."/>
            <person name="Salamov A."/>
            <person name="Detter J.C."/>
            <person name="Lindquist E."/>
            <person name="Shapiro H."/>
            <person name="Lucas S."/>
            <person name="Glavina del Rio T."/>
            <person name="Pitluck S."/>
            <person name="Rokhsar D."/>
            <person name="Bowler C."/>
        </authorList>
    </citation>
    <scope>GENOME REANNOTATION</scope>
    <source>
        <strain evidence="4">CCAP 1055/1</strain>
    </source>
</reference>
<feature type="compositionally biased region" description="Polar residues" evidence="1">
    <location>
        <begin position="73"/>
        <end position="102"/>
    </location>
</feature>
<dbReference type="GeneID" id="7200760"/>
<feature type="transmembrane region" description="Helical" evidence="2">
    <location>
        <begin position="256"/>
        <end position="279"/>
    </location>
</feature>
<protein>
    <recommendedName>
        <fullName evidence="5">Transmembrane protein</fullName>
    </recommendedName>
</protein>
<evidence type="ECO:0000256" key="2">
    <source>
        <dbReference type="SAM" id="Phobius"/>
    </source>
</evidence>
<keyword evidence="4" id="KW-1185">Reference proteome</keyword>
<evidence type="ECO:0000313" key="4">
    <source>
        <dbReference type="Proteomes" id="UP000000759"/>
    </source>
</evidence>
<keyword evidence="2" id="KW-1133">Transmembrane helix</keyword>
<keyword evidence="2" id="KW-0472">Membrane</keyword>
<dbReference type="AlphaFoldDB" id="B7FZK7"/>
<dbReference type="InParanoid" id="B7FZK7"/>
<dbReference type="HOGENOM" id="CLU_881287_0_0_1"/>
<gene>
    <name evidence="3" type="ORF">PHATRDRAFT_35498</name>
</gene>
<dbReference type="Proteomes" id="UP000000759">
    <property type="component" value="Chromosome 8"/>
</dbReference>
<dbReference type="PaxDb" id="2850-Phatr35498"/>
<feature type="region of interest" description="Disordered" evidence="1">
    <location>
        <begin position="15"/>
        <end position="44"/>
    </location>
</feature>
<dbReference type="EMBL" id="CM000611">
    <property type="protein sequence ID" value="EEC48355.1"/>
    <property type="molecule type" value="Genomic_DNA"/>
</dbReference>
<accession>B7FZK7</accession>
<feature type="compositionally biased region" description="Acidic residues" evidence="1">
    <location>
        <begin position="16"/>
        <end position="30"/>
    </location>
</feature>
<proteinExistence type="predicted"/>
<keyword evidence="2" id="KW-0812">Transmembrane</keyword>
<sequence length="316" mass="34250">MMTVPREIVLEAYACENDDGDYDEDDDEYAGVDAENDNKNVNGSPEAAWKRWGLSHVRLYNRLSPAMEDSSLAMENSSPAMENSSPAMENSSPAMENSSPHQSLPLPKRTTRTDVEAAVHAANRTANVSAISINGGVILKIDSGSSKSLRSRQRECKLSGGCNQWLGIATWSLVLALIQFQFDKVAADSGVEPEDFYTISTLAFRESLWTYGATVNICRSIAFMLPTNLYVDSWAPEFGLTAVLLLVLTERPFTSYVVLLVAMIALNVCIAASCIGFLVTSVYGPGTQLDPPTSAFGDTGIPPEEISSLESSLELL</sequence>
<evidence type="ECO:0000256" key="1">
    <source>
        <dbReference type="SAM" id="MobiDB-lite"/>
    </source>
</evidence>
<evidence type="ECO:0000313" key="3">
    <source>
        <dbReference type="EMBL" id="EEC48355.1"/>
    </source>
</evidence>